<dbReference type="Pfam" id="PF00027">
    <property type="entry name" value="cNMP_binding"/>
    <property type="match status" value="1"/>
</dbReference>
<gene>
    <name evidence="2" type="ordered locus">HRM2_06300</name>
</gene>
<dbReference type="OrthoDB" id="5420264at2"/>
<dbReference type="STRING" id="177437.HRM2_06300"/>
<dbReference type="InterPro" id="IPR018490">
    <property type="entry name" value="cNMP-bd_dom_sf"/>
</dbReference>
<dbReference type="KEGG" id="dat:HRM2_06300"/>
<evidence type="ECO:0000313" key="2">
    <source>
        <dbReference type="EMBL" id="ACN13744.1"/>
    </source>
</evidence>
<dbReference type="InterPro" id="IPR050397">
    <property type="entry name" value="Env_Response_Regulators"/>
</dbReference>
<evidence type="ECO:0000259" key="1">
    <source>
        <dbReference type="PROSITE" id="PS50042"/>
    </source>
</evidence>
<feature type="domain" description="Cyclic nucleotide-binding" evidence="1">
    <location>
        <begin position="13"/>
        <end position="112"/>
    </location>
</feature>
<dbReference type="AlphaFoldDB" id="C0QIV4"/>
<dbReference type="CDD" id="cd00038">
    <property type="entry name" value="CAP_ED"/>
    <property type="match status" value="1"/>
</dbReference>
<accession>C0QIV4</accession>
<dbReference type="SUPFAM" id="SSF51206">
    <property type="entry name" value="cAMP-binding domain-like"/>
    <property type="match status" value="1"/>
</dbReference>
<organism evidence="2 3">
    <name type="scientific">Desulforapulum autotrophicum (strain ATCC 43914 / DSM 3382 / VKM B-1955 / HRM2)</name>
    <name type="common">Desulfobacterium autotrophicum</name>
    <dbReference type="NCBI Taxonomy" id="177437"/>
    <lineage>
        <taxon>Bacteria</taxon>
        <taxon>Pseudomonadati</taxon>
        <taxon>Thermodesulfobacteriota</taxon>
        <taxon>Desulfobacteria</taxon>
        <taxon>Desulfobacterales</taxon>
        <taxon>Desulfobacteraceae</taxon>
        <taxon>Desulforapulum</taxon>
    </lineage>
</organism>
<keyword evidence="3" id="KW-1185">Reference proteome</keyword>
<dbReference type="PANTHER" id="PTHR24567:SF28">
    <property type="entry name" value="LISTERIOLYSIN REGULATORY PROTEIN"/>
    <property type="match status" value="1"/>
</dbReference>
<dbReference type="InterPro" id="IPR000595">
    <property type="entry name" value="cNMP-bd_dom"/>
</dbReference>
<dbReference type="EMBL" id="CP001087">
    <property type="protein sequence ID" value="ACN13744.1"/>
    <property type="molecule type" value="Genomic_DNA"/>
</dbReference>
<reference evidence="2 3" key="1">
    <citation type="journal article" date="2009" name="Environ. Microbiol.">
        <title>Genome sequence of Desulfobacterium autotrophicum HRM2, a marine sulfate reducer oxidizing organic carbon completely to carbon dioxide.</title>
        <authorList>
            <person name="Strittmatter A.W."/>
            <person name="Liesegang H."/>
            <person name="Rabus R."/>
            <person name="Decker I."/>
            <person name="Amann J."/>
            <person name="Andres S."/>
            <person name="Henne A."/>
            <person name="Fricke W.F."/>
            <person name="Martinez-Arias R."/>
            <person name="Bartels D."/>
            <person name="Goesmann A."/>
            <person name="Krause L."/>
            <person name="Puehler A."/>
            <person name="Klenk H.P."/>
            <person name="Richter M."/>
            <person name="Schuler M."/>
            <person name="Gloeckner F.O."/>
            <person name="Meyerdierks A."/>
            <person name="Gottschalk G."/>
            <person name="Amann R."/>
        </authorList>
    </citation>
    <scope>NUCLEOTIDE SEQUENCE [LARGE SCALE GENOMIC DNA]</scope>
    <source>
        <strain evidence="3">ATCC 43914 / DSM 3382 / HRM2</strain>
    </source>
</reference>
<proteinExistence type="predicted"/>
<dbReference type="GO" id="GO:0003700">
    <property type="term" value="F:DNA-binding transcription factor activity"/>
    <property type="evidence" value="ECO:0007669"/>
    <property type="project" value="TreeGrafter"/>
</dbReference>
<dbReference type="HOGENOM" id="CLU_1822275_0_0_7"/>
<dbReference type="PANTHER" id="PTHR24567">
    <property type="entry name" value="CRP FAMILY TRANSCRIPTIONAL REGULATORY PROTEIN"/>
    <property type="match status" value="1"/>
</dbReference>
<sequence length="149" mass="16743">MSQELELLKKNTIFSSLEPADLKHLGSLMEPFDVQEGETLANRGEEAARFFILASGTLLVAMDGGKALVMEHPGDFIAMEILSSKGKYTSTVKALEQGLVFAIQRNDFIALIQEDSPMADQIMYQWRIFLEDTAPFVEQEEATGFEYHY</sequence>
<dbReference type="Proteomes" id="UP000000442">
    <property type="component" value="Chromosome"/>
</dbReference>
<dbReference type="Gene3D" id="2.60.120.10">
    <property type="entry name" value="Jelly Rolls"/>
    <property type="match status" value="1"/>
</dbReference>
<dbReference type="PROSITE" id="PS50042">
    <property type="entry name" value="CNMP_BINDING_3"/>
    <property type="match status" value="1"/>
</dbReference>
<dbReference type="GO" id="GO:0005829">
    <property type="term" value="C:cytosol"/>
    <property type="evidence" value="ECO:0007669"/>
    <property type="project" value="TreeGrafter"/>
</dbReference>
<protein>
    <submittedName>
        <fullName evidence="2">cAMP-dependent protein kinase, regulatory subunit</fullName>
    </submittedName>
</protein>
<dbReference type="SMART" id="SM00100">
    <property type="entry name" value="cNMP"/>
    <property type="match status" value="1"/>
</dbReference>
<dbReference type="InterPro" id="IPR014710">
    <property type="entry name" value="RmlC-like_jellyroll"/>
</dbReference>
<dbReference type="RefSeq" id="WP_012662993.1">
    <property type="nucleotide sequence ID" value="NC_012108.1"/>
</dbReference>
<name>C0QIV4_DESAH</name>
<evidence type="ECO:0000313" key="3">
    <source>
        <dbReference type="Proteomes" id="UP000000442"/>
    </source>
</evidence>
<dbReference type="eggNOG" id="COG0664">
    <property type="taxonomic scope" value="Bacteria"/>
</dbReference>